<evidence type="ECO:0000259" key="1">
    <source>
        <dbReference type="Pfam" id="PF16111"/>
    </source>
</evidence>
<name>A0ABT7E7B4_9FIRM</name>
<feature type="domain" description="DUF4829" evidence="1">
    <location>
        <begin position="3"/>
        <end position="55"/>
    </location>
</feature>
<dbReference type="RefSeq" id="WP_284130945.1">
    <property type="nucleotide sequence ID" value="NZ_JASKYM010000001.1"/>
</dbReference>
<protein>
    <submittedName>
        <fullName evidence="2">DUF4829 domain-containing protein</fullName>
    </submittedName>
</protein>
<gene>
    <name evidence="2" type="ORF">QOZ84_00200</name>
</gene>
<sequence>MENKSIENENLKVYKVNYEVSYNNNSSEDKYKDGVYELWLFLNRKNSYSKWSIDKCK</sequence>
<evidence type="ECO:0000313" key="3">
    <source>
        <dbReference type="Proteomes" id="UP001301012"/>
    </source>
</evidence>
<comment type="caution">
    <text evidence="2">The sequence shown here is derived from an EMBL/GenBank/DDBJ whole genome shotgun (WGS) entry which is preliminary data.</text>
</comment>
<dbReference type="Proteomes" id="UP001301012">
    <property type="component" value="Unassembled WGS sequence"/>
</dbReference>
<dbReference type="EMBL" id="JASKYM010000001">
    <property type="protein sequence ID" value="MDK2561953.1"/>
    <property type="molecule type" value="Genomic_DNA"/>
</dbReference>
<reference evidence="2 3" key="1">
    <citation type="submission" date="2023-05" db="EMBL/GenBank/DDBJ databases">
        <title>Rombocin, a short stable natural nisin variant, displays selective antimicrobial activity against Listeria monocytogenes and employs dual mode of action to kill target bacterial strains.</title>
        <authorList>
            <person name="Wambui J."/>
            <person name="Stephan R."/>
            <person name="Kuipers O.P."/>
        </authorList>
    </citation>
    <scope>NUCLEOTIDE SEQUENCE [LARGE SCALE GENOMIC DNA]</scope>
    <source>
        <strain evidence="2 3">RC002</strain>
    </source>
</reference>
<dbReference type="InterPro" id="IPR032256">
    <property type="entry name" value="DUF4829"/>
</dbReference>
<keyword evidence="3" id="KW-1185">Reference proteome</keyword>
<dbReference type="Pfam" id="PF16111">
    <property type="entry name" value="DUF4829"/>
    <property type="match status" value="1"/>
</dbReference>
<accession>A0ABT7E7B4</accession>
<evidence type="ECO:0000313" key="2">
    <source>
        <dbReference type="EMBL" id="MDK2561953.1"/>
    </source>
</evidence>
<organism evidence="2 3">
    <name type="scientific">Romboutsia sedimentorum</name>
    <dbReference type="NCBI Taxonomy" id="1368474"/>
    <lineage>
        <taxon>Bacteria</taxon>
        <taxon>Bacillati</taxon>
        <taxon>Bacillota</taxon>
        <taxon>Clostridia</taxon>
        <taxon>Peptostreptococcales</taxon>
        <taxon>Peptostreptococcaceae</taxon>
        <taxon>Romboutsia</taxon>
    </lineage>
</organism>
<proteinExistence type="predicted"/>